<reference evidence="3" key="1">
    <citation type="journal article" date="2011" name="Science">
        <title>The plant cell wall-decomposing machinery underlies the functional diversity of forest fungi.</title>
        <authorList>
            <person name="Eastwood D.C."/>
            <person name="Floudas D."/>
            <person name="Binder M."/>
            <person name="Majcherczyk A."/>
            <person name="Schneider P."/>
            <person name="Aerts A."/>
            <person name="Asiegbu F.O."/>
            <person name="Baker S.E."/>
            <person name="Barry K."/>
            <person name="Bendiksby M."/>
            <person name="Blumentritt M."/>
            <person name="Coutinho P.M."/>
            <person name="Cullen D."/>
            <person name="de Vries R.P."/>
            <person name="Gathman A."/>
            <person name="Goodell B."/>
            <person name="Henrissat B."/>
            <person name="Ihrmark K."/>
            <person name="Kauserud H."/>
            <person name="Kohler A."/>
            <person name="LaButti K."/>
            <person name="Lapidus A."/>
            <person name="Lavin J.L."/>
            <person name="Lee Y.-H."/>
            <person name="Lindquist E."/>
            <person name="Lilly W."/>
            <person name="Lucas S."/>
            <person name="Morin E."/>
            <person name="Murat C."/>
            <person name="Oguiza J.A."/>
            <person name="Park J."/>
            <person name="Pisabarro A.G."/>
            <person name="Riley R."/>
            <person name="Rosling A."/>
            <person name="Salamov A."/>
            <person name="Schmidt O."/>
            <person name="Schmutz J."/>
            <person name="Skrede I."/>
            <person name="Stenlid J."/>
            <person name="Wiebenga A."/>
            <person name="Xie X."/>
            <person name="Kuees U."/>
            <person name="Hibbett D.S."/>
            <person name="Hoffmeister D."/>
            <person name="Hoegberg N."/>
            <person name="Martin F."/>
            <person name="Grigoriev I.V."/>
            <person name="Watkinson S.C."/>
        </authorList>
    </citation>
    <scope>NUCLEOTIDE SEQUENCE [LARGE SCALE GENOMIC DNA]</scope>
    <source>
        <strain evidence="3">strain S7.3</strain>
    </source>
</reference>
<dbReference type="InterPro" id="IPR027850">
    <property type="entry name" value="DUF4504"/>
</dbReference>
<proteinExistence type="predicted"/>
<sequence>MRQFAVDFSLVVLSVRCAYLVDAIILKEPLQDFDTVLQRLRDKDSSKFCHVSHWYEISSQQSFVVNVPLFEEMYKSYRDRLWTTFVQLDDIPIVLDAPPTGLCQVLDEFHSVPDLQSALSMTLPSGLTQQTLVCLAGLLIDYPIAYVPRSQDQTSFLSNIPLDIYEVILEVDENVSRSEKQHTVLKFTCPSMIGNDYIDLSPSQMTNKLRRRYCSRLAEIGLASS</sequence>
<evidence type="ECO:0000313" key="2">
    <source>
        <dbReference type="EMBL" id="EGN98225.1"/>
    </source>
</evidence>
<protein>
    <submittedName>
        <fullName evidence="2">Uncharacterized protein</fullName>
    </submittedName>
</protein>
<dbReference type="HOGENOM" id="CLU_086728_0_0_1"/>
<dbReference type="PANTHER" id="PTHR31366">
    <property type="entry name" value="UPF0739 PROTEIN C1ORF74"/>
    <property type="match status" value="1"/>
</dbReference>
<accession>F8Q1P7</accession>
<dbReference type="PANTHER" id="PTHR31366:SF2">
    <property type="entry name" value="UPF0739 PROTEIN C1ORF74"/>
    <property type="match status" value="1"/>
</dbReference>
<dbReference type="Proteomes" id="UP000008063">
    <property type="component" value="Unassembled WGS sequence"/>
</dbReference>
<evidence type="ECO:0000313" key="3">
    <source>
        <dbReference type="Proteomes" id="UP000008063"/>
    </source>
</evidence>
<feature type="chain" id="PRO_5003382504" evidence="1">
    <location>
        <begin position="24"/>
        <end position="225"/>
    </location>
</feature>
<keyword evidence="3" id="KW-1185">Reference proteome</keyword>
<dbReference type="AlphaFoldDB" id="F8Q1P7"/>
<feature type="non-terminal residue" evidence="2">
    <location>
        <position position="225"/>
    </location>
</feature>
<keyword evidence="1" id="KW-0732">Signal</keyword>
<organism evidence="3">
    <name type="scientific">Serpula lacrymans var. lacrymans (strain S7.3)</name>
    <name type="common">Dry rot fungus</name>
    <dbReference type="NCBI Taxonomy" id="936435"/>
    <lineage>
        <taxon>Eukaryota</taxon>
        <taxon>Fungi</taxon>
        <taxon>Dikarya</taxon>
        <taxon>Basidiomycota</taxon>
        <taxon>Agaricomycotina</taxon>
        <taxon>Agaricomycetes</taxon>
        <taxon>Agaricomycetidae</taxon>
        <taxon>Boletales</taxon>
        <taxon>Coniophorineae</taxon>
        <taxon>Serpulaceae</taxon>
        <taxon>Serpula</taxon>
    </lineage>
</organism>
<gene>
    <name evidence="2" type="ORF">SERLA73DRAFT_183145</name>
</gene>
<dbReference type="EMBL" id="GL945481">
    <property type="protein sequence ID" value="EGN98225.1"/>
    <property type="molecule type" value="Genomic_DNA"/>
</dbReference>
<dbReference type="InParanoid" id="F8Q1P7"/>
<evidence type="ECO:0000256" key="1">
    <source>
        <dbReference type="SAM" id="SignalP"/>
    </source>
</evidence>
<dbReference type="OMA" id="LKFSCPS"/>
<name>F8Q1P7_SERL3</name>
<dbReference type="OrthoDB" id="3267419at2759"/>
<feature type="signal peptide" evidence="1">
    <location>
        <begin position="1"/>
        <end position="23"/>
    </location>
</feature>